<dbReference type="Proteomes" id="UP000276103">
    <property type="component" value="Unassembled WGS sequence"/>
</dbReference>
<dbReference type="Gene3D" id="1.10.260.40">
    <property type="entry name" value="lambda repressor-like DNA-binding domains"/>
    <property type="match status" value="1"/>
</dbReference>
<evidence type="ECO:0000259" key="1">
    <source>
        <dbReference type="PROSITE" id="PS50943"/>
    </source>
</evidence>
<feature type="domain" description="HTH cro/C1-type" evidence="1">
    <location>
        <begin position="484"/>
        <end position="514"/>
    </location>
</feature>
<evidence type="ECO:0000313" key="3">
    <source>
        <dbReference type="Proteomes" id="UP000276103"/>
    </source>
</evidence>
<dbReference type="SUPFAM" id="SSF47413">
    <property type="entry name" value="lambda repressor-like DNA-binding domains"/>
    <property type="match status" value="1"/>
</dbReference>
<dbReference type="OrthoDB" id="436965at2"/>
<dbReference type="InterPro" id="IPR001387">
    <property type="entry name" value="Cro/C1-type_HTH"/>
</dbReference>
<dbReference type="AlphaFoldDB" id="A0A433UL57"/>
<protein>
    <recommendedName>
        <fullName evidence="1">HTH cro/C1-type domain-containing protein</fullName>
    </recommendedName>
</protein>
<reference evidence="2 3" key="1">
    <citation type="journal article" date="2019" name="Genome Biol. Evol.">
        <title>Day and night: Metabolic profiles and evolutionary relationships of six axenic non-marine cyanobacteria.</title>
        <authorList>
            <person name="Will S.E."/>
            <person name="Henke P."/>
            <person name="Boedeker C."/>
            <person name="Huang S."/>
            <person name="Brinkmann H."/>
            <person name="Rohde M."/>
            <person name="Jarek M."/>
            <person name="Friedl T."/>
            <person name="Seufert S."/>
            <person name="Schumacher M."/>
            <person name="Overmann J."/>
            <person name="Neumann-Schaal M."/>
            <person name="Petersen J."/>
        </authorList>
    </citation>
    <scope>NUCLEOTIDE SEQUENCE [LARGE SCALE GENOMIC DNA]</scope>
    <source>
        <strain evidence="2 3">SAG 1403-4b</strain>
    </source>
</reference>
<proteinExistence type="predicted"/>
<dbReference type="CDD" id="cd00093">
    <property type="entry name" value="HTH_XRE"/>
    <property type="match status" value="1"/>
</dbReference>
<dbReference type="GO" id="GO:0003677">
    <property type="term" value="F:DNA binding"/>
    <property type="evidence" value="ECO:0007669"/>
    <property type="project" value="InterPro"/>
</dbReference>
<name>A0A433UL57_ANAVA</name>
<accession>A0A433UL57</accession>
<comment type="caution">
    <text evidence="2">The sequence shown here is derived from an EMBL/GenBank/DDBJ whole genome shotgun (WGS) entry which is preliminary data.</text>
</comment>
<organism evidence="2 3">
    <name type="scientific">Trichormus variabilis SAG 1403-4b</name>
    <dbReference type="NCBI Taxonomy" id="447716"/>
    <lineage>
        <taxon>Bacteria</taxon>
        <taxon>Bacillati</taxon>
        <taxon>Cyanobacteriota</taxon>
        <taxon>Cyanophyceae</taxon>
        <taxon>Nostocales</taxon>
        <taxon>Nostocaceae</taxon>
        <taxon>Trichormus</taxon>
    </lineage>
</organism>
<evidence type="ECO:0000313" key="2">
    <source>
        <dbReference type="EMBL" id="RUS94575.1"/>
    </source>
</evidence>
<dbReference type="EMBL" id="RSCM01000013">
    <property type="protein sequence ID" value="RUS94575.1"/>
    <property type="molecule type" value="Genomic_DNA"/>
</dbReference>
<dbReference type="RefSeq" id="WP_127055559.1">
    <property type="nucleotide sequence ID" value="NZ_RSCM01000013.1"/>
</dbReference>
<gene>
    <name evidence="2" type="ORF">DSM107003_37040</name>
</gene>
<dbReference type="PROSITE" id="PS50943">
    <property type="entry name" value="HTH_CROC1"/>
    <property type="match status" value="1"/>
</dbReference>
<keyword evidence="3" id="KW-1185">Reference proteome</keyword>
<sequence length="536" mass="61525">MSVRENNRRYPKPELSGYQLAIPYPADATRKTGTGAIANPQIPVATKRFRKAKNLPFTEQPLFINNNYEMTATSAPIISATQAYLKQPDWNKYSDGKLYFSKEFGKGRYIEFYILHQQAHQPQYILDGAEHQILEKYGVMAARLHAVFATYATQQKEPWKQPFILRGSELIKTLQIYKSKKLSKSQKLKAIADLAMVVGTLGAVIQWYEGDLNLCIKERCLLWMVSVQEYSQPNLFQEPEDLLEVIIRVQPGLWTYNFLNAEGEKSKTALYQCGFMPKQVFDLDAHKHKLAFELALYIIQNNRAHKNGTYTIHNLLSNILPDSQIEKAVSDYRYGWRLREDLEEAFLLLKDKVNMTIEFDDQTYPMWLRPLWAIPEELAHLSPQERNQKLLGKKKLPDNYIQNILLPAKLSFKLPSSQINNNKSVKNQKNTKFHTKSNKAGVKTQSQVDVVINNSGIAKTSGVSNGKVRIRNIPVIKEITGNLVKQMRTAKKMSQRDFAHAVGMSQSWVRDIETKGKNAPIPEKYTAIIKEILNFR</sequence>
<dbReference type="InterPro" id="IPR010982">
    <property type="entry name" value="Lambda_DNA-bd_dom_sf"/>
</dbReference>